<evidence type="ECO:0000313" key="2">
    <source>
        <dbReference type="Proteomes" id="UP001374599"/>
    </source>
</evidence>
<dbReference type="EMBL" id="BTPU01000113">
    <property type="protein sequence ID" value="GMQ65316.1"/>
    <property type="molecule type" value="Genomic_DNA"/>
</dbReference>
<name>A0ACB5URS1_9FIRM</name>
<gene>
    <name evidence="1" type="ORF">AN2V17_45600</name>
</gene>
<sequence length="478" mass="53914">MVIIIKTRKIFNSIRAKIFISYVVVSIIPLILLTNILLNSLESYYVKEKSRSMFRQANIISTNLMVRGFINDSSGIKDYVSIIGGQDYERIVILDSKSTVKFDSNEIDTGKAYARQEVIDALKGQSSSLFKKSINLAKVVTPIKDEKKDEVYGAIILTNSYDDINNSISSLKSISYLIILALLILILTLSYNFSGLITKPFKKLLLSINKITDGNVDEKIDIKGNNEIEEIGTAFNHMTEKLQQVDESRRQFVANVSHELKTPLSSVKVLAESLLMQPDAPKELYKEFFEDISKEIERETTIINDLLTMVTLDKNENELNISETNINLLIESILKRLKPLADIKGVEMVFESYREVIAEVDKTKISLALTNLIENGIKYNKEYGTIKVTLNSDYKNAQIFVIDTGIGIPKESINKVFQRFYRVDKTRSRETGGTGLGLSITHQAILMHQGFIRCSSELGSGTTFEVSIPLKRPIHDNI</sequence>
<protein>
    <submittedName>
        <fullName evidence="1">Uncharacterized protein</fullName>
    </submittedName>
</protein>
<evidence type="ECO:0000313" key="1">
    <source>
        <dbReference type="EMBL" id="GMQ65316.1"/>
    </source>
</evidence>
<reference evidence="1" key="1">
    <citation type="submission" date="2023-09" db="EMBL/GenBank/DDBJ databases">
        <title>Vallitalea sediminicola and Vallitalea maricola sp. nov., anaerobic bacteria isolated from marine sediment.</title>
        <authorList>
            <person name="Hirano S."/>
            <person name="Maeda A."/>
            <person name="Terahara T."/>
            <person name="Mori K."/>
            <person name="Hamada M."/>
            <person name="Matsumoto R."/>
            <person name="Kobayashi T."/>
        </authorList>
    </citation>
    <scope>NUCLEOTIDE SEQUENCE</scope>
    <source>
        <strain evidence="1">AN17-2</strain>
    </source>
</reference>
<keyword evidence="2" id="KW-1185">Reference proteome</keyword>
<comment type="caution">
    <text evidence="1">The sequence shown here is derived from an EMBL/GenBank/DDBJ whole genome shotgun (WGS) entry which is preliminary data.</text>
</comment>
<proteinExistence type="predicted"/>
<dbReference type="Proteomes" id="UP001374599">
    <property type="component" value="Unassembled WGS sequence"/>
</dbReference>
<accession>A0ACB5URS1</accession>
<organism evidence="1 2">
    <name type="scientific">Vallitalea maricola</name>
    <dbReference type="NCBI Taxonomy" id="3074433"/>
    <lineage>
        <taxon>Bacteria</taxon>
        <taxon>Bacillati</taxon>
        <taxon>Bacillota</taxon>
        <taxon>Clostridia</taxon>
        <taxon>Lachnospirales</taxon>
        <taxon>Vallitaleaceae</taxon>
        <taxon>Vallitalea</taxon>
    </lineage>
</organism>